<keyword evidence="3 8" id="KW-0812">Transmembrane</keyword>
<organism evidence="11 12">
    <name type="scientific">Penicillium diatomitis</name>
    <dbReference type="NCBI Taxonomy" id="2819901"/>
    <lineage>
        <taxon>Eukaryota</taxon>
        <taxon>Fungi</taxon>
        <taxon>Dikarya</taxon>
        <taxon>Ascomycota</taxon>
        <taxon>Pezizomycotina</taxon>
        <taxon>Eurotiomycetes</taxon>
        <taxon>Eurotiomycetidae</taxon>
        <taxon>Eurotiales</taxon>
        <taxon>Aspergillaceae</taxon>
        <taxon>Penicillium</taxon>
    </lineage>
</organism>
<evidence type="ECO:0000256" key="9">
    <source>
        <dbReference type="SAM" id="Phobius"/>
    </source>
</evidence>
<dbReference type="GO" id="GO:0022841">
    <property type="term" value="F:potassium ion leak channel activity"/>
    <property type="evidence" value="ECO:0007669"/>
    <property type="project" value="TreeGrafter"/>
</dbReference>
<sequence length="514" mass="58557">MGYALTAVGWLISAIILFALLGIDIRRHQQEASHEALMYTENFFAAVFAACIYALVSILLLIHVLFFCTRSEHTNVVECTSTMFRLTFFAILLLGGAAVYSKIEGWTLIDALYFTDYTVLTIGLGNVVPNTHLGRSLLFPYATLGIISLGLVVAAVMSVTDQLRELRLAATIDSVHGDLPNMDSEKRPAKRTVSCGLKSQGSFASSVTQRYTMYLKEQEIKARFYRRSRWIDILLFMSAWFMLWLVSAAVFRHSEKESNWSYFVALYFTYTSLTTIGYGDYYPTSNFGKVFFIFWSLLAIPILTNLVTLMGGVFHTWLRYLSGCMSGHVWHRNRTKELNHETRHYSRLKGKDVQIQTSYESCEMDIERCTPDGPSSSSRYLQSVPPMNTVSGRCTAEEIDPADPRRAMTQQHLMVLEEIQNLITLTREDRHRSSEKLCCRWSRVIPLLRAQNNSEDLEGLVSLFASARSATAPRSTAKDSKHEREVRNMEILWMVSLLVERLSVDLRHELSRSI</sequence>
<gene>
    <name evidence="11" type="ORF">N7539_008317</name>
</gene>
<feature type="transmembrane region" description="Helical" evidence="9">
    <location>
        <begin position="6"/>
        <end position="23"/>
    </location>
</feature>
<evidence type="ECO:0000256" key="6">
    <source>
        <dbReference type="ARBA" id="ARBA00023136"/>
    </source>
</evidence>
<keyword evidence="2 8" id="KW-0813">Transport</keyword>
<dbReference type="PANTHER" id="PTHR11003">
    <property type="entry name" value="POTASSIUM CHANNEL, SUBFAMILY K"/>
    <property type="match status" value="1"/>
</dbReference>
<proteinExistence type="inferred from homology"/>
<dbReference type="InterPro" id="IPR003280">
    <property type="entry name" value="2pore_dom_K_chnl"/>
</dbReference>
<name>A0A9W9WTH8_9EURO</name>
<feature type="transmembrane region" description="Helical" evidence="9">
    <location>
        <begin position="43"/>
        <end position="67"/>
    </location>
</feature>
<evidence type="ECO:0000259" key="10">
    <source>
        <dbReference type="Pfam" id="PF07885"/>
    </source>
</evidence>
<feature type="domain" description="Potassium channel" evidence="10">
    <location>
        <begin position="90"/>
        <end position="159"/>
    </location>
</feature>
<keyword evidence="7 8" id="KW-0407">Ion channel</keyword>
<feature type="transmembrane region" description="Helical" evidence="9">
    <location>
        <begin position="260"/>
        <end position="278"/>
    </location>
</feature>
<comment type="subcellular location">
    <subcellularLocation>
        <location evidence="1">Membrane</location>
        <topology evidence="1">Multi-pass membrane protein</topology>
    </subcellularLocation>
</comment>
<comment type="similarity">
    <text evidence="8">Belongs to the two pore domain potassium channel (TC 1.A.1.8) family.</text>
</comment>
<evidence type="ECO:0000313" key="12">
    <source>
        <dbReference type="Proteomes" id="UP001148312"/>
    </source>
</evidence>
<feature type="transmembrane region" description="Helical" evidence="9">
    <location>
        <begin position="233"/>
        <end position="254"/>
    </location>
</feature>
<keyword evidence="6 9" id="KW-0472">Membrane</keyword>
<feature type="transmembrane region" description="Helical" evidence="9">
    <location>
        <begin position="82"/>
        <end position="100"/>
    </location>
</feature>
<dbReference type="GO" id="GO:0015271">
    <property type="term" value="F:outward rectifier potassium channel activity"/>
    <property type="evidence" value="ECO:0007669"/>
    <property type="project" value="TreeGrafter"/>
</dbReference>
<dbReference type="GO" id="GO:0030322">
    <property type="term" value="P:stabilization of membrane potential"/>
    <property type="evidence" value="ECO:0007669"/>
    <property type="project" value="TreeGrafter"/>
</dbReference>
<dbReference type="Proteomes" id="UP001148312">
    <property type="component" value="Unassembled WGS sequence"/>
</dbReference>
<dbReference type="GeneID" id="81628167"/>
<accession>A0A9W9WTH8</accession>
<feature type="transmembrane region" description="Helical" evidence="9">
    <location>
        <begin position="112"/>
        <end position="132"/>
    </location>
</feature>
<dbReference type="GO" id="GO:0005886">
    <property type="term" value="C:plasma membrane"/>
    <property type="evidence" value="ECO:0007669"/>
    <property type="project" value="TreeGrafter"/>
</dbReference>
<feature type="transmembrane region" description="Helical" evidence="9">
    <location>
        <begin position="290"/>
        <end position="318"/>
    </location>
</feature>
<reference evidence="11" key="1">
    <citation type="submission" date="2022-12" db="EMBL/GenBank/DDBJ databases">
        <authorList>
            <person name="Petersen C."/>
        </authorList>
    </citation>
    <scope>NUCLEOTIDE SEQUENCE</scope>
    <source>
        <strain evidence="11">IBT 30728</strain>
    </source>
</reference>
<evidence type="ECO:0000313" key="11">
    <source>
        <dbReference type="EMBL" id="KAJ5475251.1"/>
    </source>
</evidence>
<evidence type="ECO:0000256" key="8">
    <source>
        <dbReference type="RuleBase" id="RU003857"/>
    </source>
</evidence>
<dbReference type="AlphaFoldDB" id="A0A9W9WTH8"/>
<evidence type="ECO:0000256" key="2">
    <source>
        <dbReference type="ARBA" id="ARBA00022448"/>
    </source>
</evidence>
<dbReference type="SUPFAM" id="SSF81324">
    <property type="entry name" value="Voltage-gated potassium channels"/>
    <property type="match status" value="2"/>
</dbReference>
<dbReference type="PRINTS" id="PR01333">
    <property type="entry name" value="2POREKCHANEL"/>
</dbReference>
<keyword evidence="4 9" id="KW-1133">Transmembrane helix</keyword>
<evidence type="ECO:0000256" key="4">
    <source>
        <dbReference type="ARBA" id="ARBA00022989"/>
    </source>
</evidence>
<reference evidence="11" key="2">
    <citation type="journal article" date="2023" name="IMA Fungus">
        <title>Comparative genomic study of the Penicillium genus elucidates a diverse pangenome and 15 lateral gene transfer events.</title>
        <authorList>
            <person name="Petersen C."/>
            <person name="Sorensen T."/>
            <person name="Nielsen M.R."/>
            <person name="Sondergaard T.E."/>
            <person name="Sorensen J.L."/>
            <person name="Fitzpatrick D.A."/>
            <person name="Frisvad J.C."/>
            <person name="Nielsen K.L."/>
        </authorList>
    </citation>
    <scope>NUCLEOTIDE SEQUENCE</scope>
    <source>
        <strain evidence="11">IBT 30728</strain>
    </source>
</reference>
<dbReference type="EMBL" id="JAPWDQ010000012">
    <property type="protein sequence ID" value="KAJ5475251.1"/>
    <property type="molecule type" value="Genomic_DNA"/>
</dbReference>
<dbReference type="Pfam" id="PF07885">
    <property type="entry name" value="Ion_trans_2"/>
    <property type="match status" value="2"/>
</dbReference>
<evidence type="ECO:0000256" key="3">
    <source>
        <dbReference type="ARBA" id="ARBA00022692"/>
    </source>
</evidence>
<evidence type="ECO:0000256" key="5">
    <source>
        <dbReference type="ARBA" id="ARBA00023065"/>
    </source>
</evidence>
<evidence type="ECO:0000256" key="1">
    <source>
        <dbReference type="ARBA" id="ARBA00004141"/>
    </source>
</evidence>
<evidence type="ECO:0000256" key="7">
    <source>
        <dbReference type="ARBA" id="ARBA00023303"/>
    </source>
</evidence>
<feature type="transmembrane region" description="Helical" evidence="9">
    <location>
        <begin position="138"/>
        <end position="159"/>
    </location>
</feature>
<dbReference type="InterPro" id="IPR013099">
    <property type="entry name" value="K_chnl_dom"/>
</dbReference>
<keyword evidence="5 8" id="KW-0406">Ion transport</keyword>
<dbReference type="RefSeq" id="XP_056787009.1">
    <property type="nucleotide sequence ID" value="XM_056937917.1"/>
</dbReference>
<comment type="caution">
    <text evidence="11">The sequence shown here is derived from an EMBL/GenBank/DDBJ whole genome shotgun (WGS) entry which is preliminary data.</text>
</comment>
<dbReference type="Gene3D" id="1.10.287.70">
    <property type="match status" value="2"/>
</dbReference>
<keyword evidence="12" id="KW-1185">Reference proteome</keyword>
<dbReference type="PANTHER" id="PTHR11003:SF291">
    <property type="entry name" value="IP11374P"/>
    <property type="match status" value="1"/>
</dbReference>
<feature type="domain" description="Potassium channel" evidence="10">
    <location>
        <begin position="240"/>
        <end position="313"/>
    </location>
</feature>
<protein>
    <recommendedName>
        <fullName evidence="10">Potassium channel domain-containing protein</fullName>
    </recommendedName>
</protein>